<dbReference type="HOGENOM" id="CLU_1660343_0_0_1"/>
<gene>
    <name evidence="1" type="ORF">AO090001000182</name>
</gene>
<protein>
    <submittedName>
        <fullName evidence="1">DNA, SC001</fullName>
    </submittedName>
</protein>
<dbReference type="VEuPathDB" id="FungiDB:AO090001000182"/>
<organism evidence="1 2">
    <name type="scientific">Aspergillus oryzae (strain ATCC 42149 / RIB 40)</name>
    <name type="common">Yellow koji mold</name>
    <dbReference type="NCBI Taxonomy" id="510516"/>
    <lineage>
        <taxon>Eukaryota</taxon>
        <taxon>Fungi</taxon>
        <taxon>Dikarya</taxon>
        <taxon>Ascomycota</taxon>
        <taxon>Pezizomycotina</taxon>
        <taxon>Eurotiomycetes</taxon>
        <taxon>Eurotiomycetidae</taxon>
        <taxon>Eurotiales</taxon>
        <taxon>Aspergillaceae</taxon>
        <taxon>Aspergillus</taxon>
        <taxon>Aspergillus subgen. Circumdati</taxon>
    </lineage>
</organism>
<proteinExistence type="predicted"/>
<keyword evidence="2" id="KW-1185">Reference proteome</keyword>
<dbReference type="KEGG" id="aor:AO090001000182"/>
<name>Q2UNY5_ASPOR</name>
<dbReference type="Proteomes" id="UP000006564">
    <property type="component" value="Chromosome 2"/>
</dbReference>
<dbReference type="GeneID" id="5990703"/>
<dbReference type="RefSeq" id="XP_023089543.1">
    <property type="nucleotide sequence ID" value="XM_023234415.1"/>
</dbReference>
<dbReference type="AlphaFoldDB" id="Q2UNY5"/>
<dbReference type="EMBL" id="AP007154">
    <property type="protein sequence ID" value="BAE56730.1"/>
    <property type="molecule type" value="Genomic_DNA"/>
</dbReference>
<dbReference type="EMBL" id="BA000050">
    <property type="protein sequence ID" value="BAE56730.1"/>
    <property type="molecule type" value="Genomic_DNA"/>
</dbReference>
<evidence type="ECO:0000313" key="1">
    <source>
        <dbReference type="EMBL" id="BAE56730.1"/>
    </source>
</evidence>
<evidence type="ECO:0000313" key="2">
    <source>
        <dbReference type="Proteomes" id="UP000006564"/>
    </source>
</evidence>
<reference evidence="1 2" key="1">
    <citation type="journal article" date="2005" name="Nature">
        <title>Genome sequencing and analysis of Aspergillus oryzae.</title>
        <authorList>
            <person name="Machida M."/>
            <person name="Asai K."/>
            <person name="Sano M."/>
            <person name="Tanaka T."/>
            <person name="Kumagai T."/>
            <person name="Terai G."/>
            <person name="Kusumoto K."/>
            <person name="Arima T."/>
            <person name="Akita O."/>
            <person name="Kashiwagi Y."/>
            <person name="Abe K."/>
            <person name="Gomi K."/>
            <person name="Horiuchi H."/>
            <person name="Kitamoto K."/>
            <person name="Kobayashi T."/>
            <person name="Takeuchi M."/>
            <person name="Denning D.W."/>
            <person name="Galagan J.E."/>
            <person name="Nierman W.C."/>
            <person name="Yu J."/>
            <person name="Archer D.B."/>
            <person name="Bennett J.W."/>
            <person name="Bhatnagar D."/>
            <person name="Cleveland T.E."/>
            <person name="Fedorova N.D."/>
            <person name="Gotoh O."/>
            <person name="Horikawa H."/>
            <person name="Hosoyama A."/>
            <person name="Ichinomiya M."/>
            <person name="Igarashi R."/>
            <person name="Iwashita K."/>
            <person name="Juvvadi P.R."/>
            <person name="Kato M."/>
            <person name="Kato Y."/>
            <person name="Kin T."/>
            <person name="Kokubun A."/>
            <person name="Maeda H."/>
            <person name="Maeyama N."/>
            <person name="Maruyama J."/>
            <person name="Nagasaki H."/>
            <person name="Nakajima T."/>
            <person name="Oda K."/>
            <person name="Okada K."/>
            <person name="Paulsen I."/>
            <person name="Sakamoto K."/>
            <person name="Sawano T."/>
            <person name="Takahashi M."/>
            <person name="Takase K."/>
            <person name="Terabayashi Y."/>
            <person name="Wortman J."/>
            <person name="Yamada O."/>
            <person name="Yamagata Y."/>
            <person name="Anazawa H."/>
            <person name="Hata Y."/>
            <person name="Koide Y."/>
            <person name="Komori T."/>
            <person name="Koyama Y."/>
            <person name="Minetoki T."/>
            <person name="Suharnan S."/>
            <person name="Tanaka A."/>
            <person name="Isono K."/>
            <person name="Kuhara S."/>
            <person name="Ogasawara N."/>
            <person name="Kikuchi H."/>
        </authorList>
    </citation>
    <scope>NUCLEOTIDE SEQUENCE [LARGE SCALE GENOMIC DNA]</scope>
    <source>
        <strain evidence="2">ATCC 42149 / RIB 40</strain>
    </source>
</reference>
<sequence length="163" mass="18263">MPFTGGYSRSEVNRRRCIHTNGFLPGTAKNIQSDFNTYRQCEIRSSDDFPLELENRFNVRCKARGFISLRLHGIQDYFPALDGKSIPLLMLNANSPPKLKLALAPQLPTKFLTAAASFFSLASWISSCSSVSSARTVTQLSSKVGWDAMKNERYSPVRRPQPT</sequence>
<accession>Q2UNY5</accession>